<feature type="chain" id="PRO_5005594691" description="Amidohydrolase-related domain-containing protein" evidence="1">
    <location>
        <begin position="20"/>
        <end position="91"/>
    </location>
</feature>
<reference evidence="3" key="1">
    <citation type="journal article" date="2015" name="Proc. Natl. Acad. Sci. U.S.A.">
        <title>Genome sequencing of adzuki bean (Vigna angularis) provides insight into high starch and low fat accumulation and domestication.</title>
        <authorList>
            <person name="Yang K."/>
            <person name="Tian Z."/>
            <person name="Chen C."/>
            <person name="Luo L."/>
            <person name="Zhao B."/>
            <person name="Wang Z."/>
            <person name="Yu L."/>
            <person name="Li Y."/>
            <person name="Sun Y."/>
            <person name="Li W."/>
            <person name="Chen Y."/>
            <person name="Li Y."/>
            <person name="Zhang Y."/>
            <person name="Ai D."/>
            <person name="Zhao J."/>
            <person name="Shang C."/>
            <person name="Ma Y."/>
            <person name="Wu B."/>
            <person name="Wang M."/>
            <person name="Gao L."/>
            <person name="Sun D."/>
            <person name="Zhang P."/>
            <person name="Guo F."/>
            <person name="Wang W."/>
            <person name="Li Y."/>
            <person name="Wang J."/>
            <person name="Varshney R.K."/>
            <person name="Wang J."/>
            <person name="Ling H.Q."/>
            <person name="Wan P."/>
        </authorList>
    </citation>
    <scope>NUCLEOTIDE SEQUENCE</scope>
    <source>
        <strain evidence="3">cv. Jingnong 6</strain>
    </source>
</reference>
<accession>A0A0L9T608</accession>
<name>A0A0L9T608_PHAAN</name>
<dbReference type="Gramene" id="KOM26025">
    <property type="protein sequence ID" value="KOM26025"/>
    <property type="gene ID" value="LR48_Vigan215s000500"/>
</dbReference>
<organism evidence="2 3">
    <name type="scientific">Phaseolus angularis</name>
    <name type="common">Azuki bean</name>
    <name type="synonym">Vigna angularis</name>
    <dbReference type="NCBI Taxonomy" id="3914"/>
    <lineage>
        <taxon>Eukaryota</taxon>
        <taxon>Viridiplantae</taxon>
        <taxon>Streptophyta</taxon>
        <taxon>Embryophyta</taxon>
        <taxon>Tracheophyta</taxon>
        <taxon>Spermatophyta</taxon>
        <taxon>Magnoliopsida</taxon>
        <taxon>eudicotyledons</taxon>
        <taxon>Gunneridae</taxon>
        <taxon>Pentapetalae</taxon>
        <taxon>rosids</taxon>
        <taxon>fabids</taxon>
        <taxon>Fabales</taxon>
        <taxon>Fabaceae</taxon>
        <taxon>Papilionoideae</taxon>
        <taxon>50 kb inversion clade</taxon>
        <taxon>NPAAA clade</taxon>
        <taxon>indigoferoid/millettioid clade</taxon>
        <taxon>Phaseoleae</taxon>
        <taxon>Vigna</taxon>
    </lineage>
</organism>
<feature type="signal peptide" evidence="1">
    <location>
        <begin position="1"/>
        <end position="19"/>
    </location>
</feature>
<sequence length="91" mass="9892">MEGRVPFLWLLSHMALFYAFDYQPHGPWPFLSAASNLLELNRKILFGVDFPFSNADLVSRTAVAACKRCHCLAGWTAATAPVALGGNGPTP</sequence>
<evidence type="ECO:0008006" key="4">
    <source>
        <dbReference type="Google" id="ProtNLM"/>
    </source>
</evidence>
<gene>
    <name evidence="2" type="ORF">LR48_Vigan215s000500</name>
</gene>
<evidence type="ECO:0000256" key="1">
    <source>
        <dbReference type="SAM" id="SignalP"/>
    </source>
</evidence>
<dbReference type="Proteomes" id="UP000053144">
    <property type="component" value="Unassembled WGS sequence"/>
</dbReference>
<protein>
    <recommendedName>
        <fullName evidence="4">Amidohydrolase-related domain-containing protein</fullName>
    </recommendedName>
</protein>
<proteinExistence type="predicted"/>
<dbReference type="AlphaFoldDB" id="A0A0L9T608"/>
<keyword evidence="1" id="KW-0732">Signal</keyword>
<evidence type="ECO:0000313" key="2">
    <source>
        <dbReference type="EMBL" id="KOM26025.1"/>
    </source>
</evidence>
<dbReference type="EMBL" id="KQ258298">
    <property type="protein sequence ID" value="KOM26025.1"/>
    <property type="molecule type" value="Genomic_DNA"/>
</dbReference>
<evidence type="ECO:0000313" key="3">
    <source>
        <dbReference type="Proteomes" id="UP000053144"/>
    </source>
</evidence>